<feature type="region of interest" description="Disordered" evidence="2">
    <location>
        <begin position="105"/>
        <end position="125"/>
    </location>
</feature>
<gene>
    <name evidence="3" type="ORF">AWW68_04055</name>
</gene>
<dbReference type="Proteomes" id="UP000075606">
    <property type="component" value="Unassembled WGS sequence"/>
</dbReference>
<dbReference type="OrthoDB" id="982963at2"/>
<protein>
    <recommendedName>
        <fullName evidence="5">DUF4890 domain-containing protein</fullName>
    </recommendedName>
</protein>
<sequence>MKTFIEIIAIAIMVVASQMAFGQSKEKTLLRTEQLAARLELNDTQKAQLDKEFKANEEARKQRAEKYRALREEMKRDAFVERQAQHERLKEILTPEQLEKLKAMKSEGQRRGKARFQDRRGERMDRARIEQFRKRRPMMYKQRMERLKEMKEKEEGGGN</sequence>
<dbReference type="EMBL" id="LRPC01000001">
    <property type="protein sequence ID" value="KYG77951.1"/>
    <property type="molecule type" value="Genomic_DNA"/>
</dbReference>
<name>A0A150XGW9_9BACT</name>
<evidence type="ECO:0000313" key="4">
    <source>
        <dbReference type="Proteomes" id="UP000075606"/>
    </source>
</evidence>
<keyword evidence="1" id="KW-0175">Coiled coil</keyword>
<evidence type="ECO:0008006" key="5">
    <source>
        <dbReference type="Google" id="ProtNLM"/>
    </source>
</evidence>
<evidence type="ECO:0000256" key="2">
    <source>
        <dbReference type="SAM" id="MobiDB-lite"/>
    </source>
</evidence>
<dbReference type="AlphaFoldDB" id="A0A150XGW9"/>
<reference evidence="3 4" key="1">
    <citation type="submission" date="2016-01" db="EMBL/GenBank/DDBJ databases">
        <title>Genome sequencing of Roseivirga spongicola UST030701-084.</title>
        <authorList>
            <person name="Selvaratnam C."/>
            <person name="Thevarajoo S."/>
            <person name="Goh K.M."/>
            <person name="Ee R."/>
            <person name="Chan K.-G."/>
            <person name="Chong C.S."/>
        </authorList>
    </citation>
    <scope>NUCLEOTIDE SEQUENCE [LARGE SCALE GENOMIC DNA]</scope>
    <source>
        <strain evidence="3 4">UST030701-084</strain>
    </source>
</reference>
<organism evidence="3 4">
    <name type="scientific">Roseivirga spongicola</name>
    <dbReference type="NCBI Taxonomy" id="333140"/>
    <lineage>
        <taxon>Bacteria</taxon>
        <taxon>Pseudomonadati</taxon>
        <taxon>Bacteroidota</taxon>
        <taxon>Cytophagia</taxon>
        <taxon>Cytophagales</taxon>
        <taxon>Roseivirgaceae</taxon>
        <taxon>Roseivirga</taxon>
    </lineage>
</organism>
<comment type="caution">
    <text evidence="3">The sequence shown here is derived from an EMBL/GenBank/DDBJ whole genome shotgun (WGS) entry which is preliminary data.</text>
</comment>
<evidence type="ECO:0000313" key="3">
    <source>
        <dbReference type="EMBL" id="KYG77951.1"/>
    </source>
</evidence>
<accession>A0A150XGW9</accession>
<feature type="coiled-coil region" evidence="1">
    <location>
        <begin position="42"/>
        <end position="76"/>
    </location>
</feature>
<proteinExistence type="predicted"/>
<evidence type="ECO:0000256" key="1">
    <source>
        <dbReference type="SAM" id="Coils"/>
    </source>
</evidence>
<keyword evidence="4" id="KW-1185">Reference proteome</keyword>
<dbReference type="RefSeq" id="WP_068216848.1">
    <property type="nucleotide sequence ID" value="NZ_CP139724.1"/>
</dbReference>